<evidence type="ECO:0000256" key="3">
    <source>
        <dbReference type="ARBA" id="ARBA00022989"/>
    </source>
</evidence>
<evidence type="ECO:0000256" key="5">
    <source>
        <dbReference type="SAM" id="Phobius"/>
    </source>
</evidence>
<accession>A0A3R6WEB7</accession>
<proteinExistence type="predicted"/>
<dbReference type="GO" id="GO:0005385">
    <property type="term" value="F:zinc ion transmembrane transporter activity"/>
    <property type="evidence" value="ECO:0007669"/>
    <property type="project" value="TreeGrafter"/>
</dbReference>
<dbReference type="EMBL" id="QUTB01001596">
    <property type="protein sequence ID" value="RHY75415.1"/>
    <property type="molecule type" value="Genomic_DNA"/>
</dbReference>
<sequence length="203" mass="21568">SDELDVADLQALEVAVDPTLPHFHATGTPITNCQLDDEKIIKFNAKSRHQLNRMGVLTAVAIAIHNLPEGVATYIAAMRDLRVGAVLAIGIALHNIPEGIAVATPVYFATDSRCKAFLWTFISGLAEPLGGVLAWLVVGEGLNPVVEGVMFGIVTGMMVTISIKELIPTAIKYWPQGSIVTVAIFGGMLIMATSLILFAYAGV</sequence>
<comment type="caution">
    <text evidence="6">The sequence shown here is derived from an EMBL/GenBank/DDBJ whole genome shotgun (WGS) entry which is preliminary data.</text>
</comment>
<dbReference type="Proteomes" id="UP000283543">
    <property type="component" value="Unassembled WGS sequence"/>
</dbReference>
<dbReference type="AlphaFoldDB" id="A0A3R6WEB7"/>
<feature type="transmembrane region" description="Helical" evidence="5">
    <location>
        <begin position="179"/>
        <end position="201"/>
    </location>
</feature>
<dbReference type="GO" id="GO:0016020">
    <property type="term" value="C:membrane"/>
    <property type="evidence" value="ECO:0007669"/>
    <property type="project" value="UniProtKB-SubCell"/>
</dbReference>
<protein>
    <submittedName>
        <fullName evidence="6">Uncharacterized protein</fullName>
    </submittedName>
</protein>
<feature type="transmembrane region" description="Helical" evidence="5">
    <location>
        <begin position="56"/>
        <end position="77"/>
    </location>
</feature>
<dbReference type="PANTHER" id="PTHR11040">
    <property type="entry name" value="ZINC/IRON TRANSPORTER"/>
    <property type="match status" value="1"/>
</dbReference>
<gene>
    <name evidence="6" type="ORF">DYB34_014048</name>
</gene>
<dbReference type="Pfam" id="PF02535">
    <property type="entry name" value="Zip"/>
    <property type="match status" value="1"/>
</dbReference>
<dbReference type="PANTHER" id="PTHR11040:SF210">
    <property type="entry name" value="ZINC-REGULATED TRANSPORTER 3"/>
    <property type="match status" value="1"/>
</dbReference>
<comment type="subcellular location">
    <subcellularLocation>
        <location evidence="1">Membrane</location>
        <topology evidence="1">Multi-pass membrane protein</topology>
    </subcellularLocation>
</comment>
<organism evidence="6 7">
    <name type="scientific">Aphanomyces astaci</name>
    <name type="common">Crayfish plague agent</name>
    <dbReference type="NCBI Taxonomy" id="112090"/>
    <lineage>
        <taxon>Eukaryota</taxon>
        <taxon>Sar</taxon>
        <taxon>Stramenopiles</taxon>
        <taxon>Oomycota</taxon>
        <taxon>Saprolegniomycetes</taxon>
        <taxon>Saprolegniales</taxon>
        <taxon>Verrucalvaceae</taxon>
        <taxon>Aphanomyces</taxon>
    </lineage>
</organism>
<keyword evidence="3 5" id="KW-1133">Transmembrane helix</keyword>
<dbReference type="InterPro" id="IPR003689">
    <property type="entry name" value="ZIP"/>
</dbReference>
<evidence type="ECO:0000313" key="7">
    <source>
        <dbReference type="Proteomes" id="UP000283543"/>
    </source>
</evidence>
<keyword evidence="2 5" id="KW-0812">Transmembrane</keyword>
<feature type="non-terminal residue" evidence="6">
    <location>
        <position position="1"/>
    </location>
</feature>
<evidence type="ECO:0000313" key="6">
    <source>
        <dbReference type="EMBL" id="RHY75415.1"/>
    </source>
</evidence>
<evidence type="ECO:0000256" key="2">
    <source>
        <dbReference type="ARBA" id="ARBA00022692"/>
    </source>
</evidence>
<feature type="transmembrane region" description="Helical" evidence="5">
    <location>
        <begin position="149"/>
        <end position="167"/>
    </location>
</feature>
<feature type="transmembrane region" description="Helical" evidence="5">
    <location>
        <begin position="116"/>
        <end position="137"/>
    </location>
</feature>
<feature type="transmembrane region" description="Helical" evidence="5">
    <location>
        <begin position="83"/>
        <end position="109"/>
    </location>
</feature>
<keyword evidence="4 5" id="KW-0472">Membrane</keyword>
<evidence type="ECO:0000256" key="4">
    <source>
        <dbReference type="ARBA" id="ARBA00023136"/>
    </source>
</evidence>
<evidence type="ECO:0000256" key="1">
    <source>
        <dbReference type="ARBA" id="ARBA00004141"/>
    </source>
</evidence>
<name>A0A3R6WEB7_APHAT</name>
<reference evidence="6 7" key="1">
    <citation type="submission" date="2018-08" db="EMBL/GenBank/DDBJ databases">
        <title>Aphanomyces genome sequencing and annotation.</title>
        <authorList>
            <person name="Minardi D."/>
            <person name="Oidtmann B."/>
            <person name="Van Der Giezen M."/>
            <person name="Studholme D.J."/>
        </authorList>
    </citation>
    <scope>NUCLEOTIDE SEQUENCE [LARGE SCALE GENOMIC DNA]</scope>
    <source>
        <strain evidence="6 7">Si</strain>
    </source>
</reference>